<organism evidence="1">
    <name type="scientific">viral metagenome</name>
    <dbReference type="NCBI Taxonomy" id="1070528"/>
    <lineage>
        <taxon>unclassified sequences</taxon>
        <taxon>metagenomes</taxon>
        <taxon>organismal metagenomes</taxon>
    </lineage>
</organism>
<dbReference type="AlphaFoldDB" id="A0A6C0LBW9"/>
<dbReference type="EMBL" id="MN740463">
    <property type="protein sequence ID" value="QHU27820.1"/>
    <property type="molecule type" value="Genomic_DNA"/>
</dbReference>
<reference evidence="1" key="1">
    <citation type="journal article" date="2020" name="Nature">
        <title>Giant virus diversity and host interactions through global metagenomics.</title>
        <authorList>
            <person name="Schulz F."/>
            <person name="Roux S."/>
            <person name="Paez-Espino D."/>
            <person name="Jungbluth S."/>
            <person name="Walsh D.A."/>
            <person name="Denef V.J."/>
            <person name="McMahon K.D."/>
            <person name="Konstantinidis K.T."/>
            <person name="Eloe-Fadrosh E.A."/>
            <person name="Kyrpides N.C."/>
            <person name="Woyke T."/>
        </authorList>
    </citation>
    <scope>NUCLEOTIDE SEQUENCE</scope>
    <source>
        <strain evidence="1">GVMAG-M-3300027769-26</strain>
    </source>
</reference>
<sequence>MDGSLVAQILFANEKAFKGIGDTKECQKLCRVCKAAKENQHILDGISKNRAELYAVRIFNCLLKKSKSISREDKEVIKDASGKMASAVDIMFNKETALFRSCFIEHILLDYVELLNHKLRYQNGFEINYYNTELYHPYILYNYMTIIKIMGIDFEKELISLKSRKMEETKNNYKYIMYKLWNVEDILKIHNASDCCR</sequence>
<proteinExistence type="predicted"/>
<name>A0A6C0LBW9_9ZZZZ</name>
<accession>A0A6C0LBW9</accession>
<evidence type="ECO:0000313" key="1">
    <source>
        <dbReference type="EMBL" id="QHU27820.1"/>
    </source>
</evidence>
<protein>
    <submittedName>
        <fullName evidence="1">Uncharacterized protein</fullName>
    </submittedName>
</protein>